<dbReference type="AlphaFoldDB" id="A0A6B1FBR8"/>
<evidence type="ECO:0008006" key="3">
    <source>
        <dbReference type="Google" id="ProtNLM"/>
    </source>
</evidence>
<gene>
    <name evidence="2" type="ORF">F4162_05375</name>
</gene>
<comment type="caution">
    <text evidence="2">The sequence shown here is derived from an EMBL/GenBank/DDBJ whole genome shotgun (WGS) entry which is preliminary data.</text>
</comment>
<evidence type="ECO:0000313" key="2">
    <source>
        <dbReference type="EMBL" id="MYG38413.1"/>
    </source>
</evidence>
<accession>A0A6B1FBR8</accession>
<name>A0A6B1FBR8_9SYNE</name>
<dbReference type="EMBL" id="VYDO01000177">
    <property type="protein sequence ID" value="MYG38413.1"/>
    <property type="molecule type" value="Genomic_DNA"/>
</dbReference>
<organism evidence="2">
    <name type="scientific">Synechococcus sp. SB0676_bin_10</name>
    <dbReference type="NCBI Taxonomy" id="2604869"/>
    <lineage>
        <taxon>Bacteria</taxon>
        <taxon>Bacillati</taxon>
        <taxon>Cyanobacteriota</taxon>
        <taxon>Cyanophyceae</taxon>
        <taxon>Synechococcales</taxon>
        <taxon>Synechococcaceae</taxon>
        <taxon>Synechococcus</taxon>
    </lineage>
</organism>
<evidence type="ECO:0000256" key="1">
    <source>
        <dbReference type="SAM" id="MobiDB-lite"/>
    </source>
</evidence>
<proteinExistence type="predicted"/>
<reference evidence="2" key="1">
    <citation type="submission" date="2019-09" db="EMBL/GenBank/DDBJ databases">
        <title>Characterisation of the sponge microbiome using genome-centric metagenomics.</title>
        <authorList>
            <person name="Engelberts J.P."/>
            <person name="Robbins S.J."/>
            <person name="De Goeij J.M."/>
            <person name="Aranda M."/>
            <person name="Bell S.C."/>
            <person name="Webster N.S."/>
        </authorList>
    </citation>
    <scope>NUCLEOTIDE SEQUENCE</scope>
    <source>
        <strain evidence="2">SB0676_bin_10</strain>
    </source>
</reference>
<feature type="region of interest" description="Disordered" evidence="1">
    <location>
        <begin position="39"/>
        <end position="60"/>
    </location>
</feature>
<sequence length="119" mass="12710">MPSLLLPGQSHGSKGVAPLRSNLPLSALLSKPVRGMAAQRVAGAERPAGIPGKASRKEQRAWEGEACTWRHRIESCFAGSKEYGGVPPGMTTPPAALPATWHRVALPLPSRYTPLGHWQ</sequence>
<protein>
    <recommendedName>
        <fullName evidence="3">Transposase DDE domain-containing protein</fullName>
    </recommendedName>
</protein>